<evidence type="ECO:0000313" key="1">
    <source>
        <dbReference type="EMBL" id="MBX51193.1"/>
    </source>
</evidence>
<dbReference type="AlphaFoldDB" id="A0A2P2P971"/>
<proteinExistence type="predicted"/>
<organism evidence="1">
    <name type="scientific">Rhizophora mucronata</name>
    <name type="common">Asiatic mangrove</name>
    <dbReference type="NCBI Taxonomy" id="61149"/>
    <lineage>
        <taxon>Eukaryota</taxon>
        <taxon>Viridiplantae</taxon>
        <taxon>Streptophyta</taxon>
        <taxon>Embryophyta</taxon>
        <taxon>Tracheophyta</taxon>
        <taxon>Spermatophyta</taxon>
        <taxon>Magnoliopsida</taxon>
        <taxon>eudicotyledons</taxon>
        <taxon>Gunneridae</taxon>
        <taxon>Pentapetalae</taxon>
        <taxon>rosids</taxon>
        <taxon>fabids</taxon>
        <taxon>Malpighiales</taxon>
        <taxon>Rhizophoraceae</taxon>
        <taxon>Rhizophora</taxon>
    </lineage>
</organism>
<sequence length="33" mass="3908">MPDNKVIPTQIHSPWHLDFCPKLHFHISNFHGL</sequence>
<name>A0A2P2P971_RHIMU</name>
<accession>A0A2P2P971</accession>
<dbReference type="EMBL" id="GGEC01070709">
    <property type="protein sequence ID" value="MBX51193.1"/>
    <property type="molecule type" value="Transcribed_RNA"/>
</dbReference>
<protein>
    <submittedName>
        <fullName evidence="1">Uncharacterized protein</fullName>
    </submittedName>
</protein>
<reference evidence="1" key="1">
    <citation type="submission" date="2018-02" db="EMBL/GenBank/DDBJ databases">
        <title>Rhizophora mucronata_Transcriptome.</title>
        <authorList>
            <person name="Meera S.P."/>
            <person name="Sreeshan A."/>
            <person name="Augustine A."/>
        </authorList>
    </citation>
    <scope>NUCLEOTIDE SEQUENCE</scope>
    <source>
        <tissue evidence="1">Leaf</tissue>
    </source>
</reference>